<comment type="subcellular location">
    <subcellularLocation>
        <location evidence="3">Peroxisome membrane</location>
    </subcellularLocation>
</comment>
<evidence type="ECO:0000313" key="7">
    <source>
        <dbReference type="Proteomes" id="UP000002280"/>
    </source>
</evidence>
<dbReference type="CTD" id="92960"/>
<gene>
    <name evidence="6" type="primary">PEX11G</name>
</gene>
<proteinExistence type="predicted"/>
<dbReference type="InterPro" id="IPR026510">
    <property type="entry name" value="PEX11C_met"/>
</dbReference>
<evidence type="ECO:0000256" key="5">
    <source>
        <dbReference type="SAM" id="Phobius"/>
    </source>
</evidence>
<organism evidence="6 7">
    <name type="scientific">Monodelphis domestica</name>
    <name type="common">Gray short-tailed opossum</name>
    <dbReference type="NCBI Taxonomy" id="13616"/>
    <lineage>
        <taxon>Eukaryota</taxon>
        <taxon>Metazoa</taxon>
        <taxon>Chordata</taxon>
        <taxon>Craniata</taxon>
        <taxon>Vertebrata</taxon>
        <taxon>Euteleostomi</taxon>
        <taxon>Mammalia</taxon>
        <taxon>Metatheria</taxon>
        <taxon>Didelphimorphia</taxon>
        <taxon>Didelphidae</taxon>
        <taxon>Monodelphis</taxon>
    </lineage>
</organism>
<reference evidence="6" key="2">
    <citation type="submission" date="2025-08" db="UniProtKB">
        <authorList>
            <consortium name="Ensembl"/>
        </authorList>
    </citation>
    <scope>IDENTIFICATION</scope>
</reference>
<keyword evidence="5" id="KW-1133">Transmembrane helix</keyword>
<dbReference type="OrthoDB" id="10005898at2759"/>
<reference evidence="6 7" key="1">
    <citation type="journal article" date="2007" name="Nature">
        <title>Genome of the marsupial Monodelphis domestica reveals innovation in non-coding sequences.</title>
        <authorList>
            <person name="Mikkelsen T.S."/>
            <person name="Wakefield M.J."/>
            <person name="Aken B."/>
            <person name="Amemiya C.T."/>
            <person name="Chang J.L."/>
            <person name="Duke S."/>
            <person name="Garber M."/>
            <person name="Gentles A.J."/>
            <person name="Goodstadt L."/>
            <person name="Heger A."/>
            <person name="Jurka J."/>
            <person name="Kamal M."/>
            <person name="Mauceli E."/>
            <person name="Searle S.M."/>
            <person name="Sharpe T."/>
            <person name="Baker M.L."/>
            <person name="Batzer M.A."/>
            <person name="Benos P.V."/>
            <person name="Belov K."/>
            <person name="Clamp M."/>
            <person name="Cook A."/>
            <person name="Cuff J."/>
            <person name="Das R."/>
            <person name="Davidow L."/>
            <person name="Deakin J.E."/>
            <person name="Fazzari M.J."/>
            <person name="Glass J.L."/>
            <person name="Grabherr M."/>
            <person name="Greally J.M."/>
            <person name="Gu W."/>
            <person name="Hore T.A."/>
            <person name="Huttley G.A."/>
            <person name="Kleber M."/>
            <person name="Jirtle R.L."/>
            <person name="Koina E."/>
            <person name="Lee J.T."/>
            <person name="Mahony S."/>
            <person name="Marra M.A."/>
            <person name="Miller R.D."/>
            <person name="Nicholls R.D."/>
            <person name="Oda M."/>
            <person name="Papenfuss A.T."/>
            <person name="Parra Z.E."/>
            <person name="Pollock D.D."/>
            <person name="Ray D.A."/>
            <person name="Schein J.E."/>
            <person name="Speed T.P."/>
            <person name="Thompson K."/>
            <person name="VandeBerg J.L."/>
            <person name="Wade C.M."/>
            <person name="Walker J.A."/>
            <person name="Waters P.D."/>
            <person name="Webber C."/>
            <person name="Weidman J.R."/>
            <person name="Xie X."/>
            <person name="Zody M.C."/>
            <person name="Baldwin J."/>
            <person name="Abdouelleil A."/>
            <person name="Abdulkadir J."/>
            <person name="Abebe A."/>
            <person name="Abera B."/>
            <person name="Abreu J."/>
            <person name="Acer S.C."/>
            <person name="Aftuck L."/>
            <person name="Alexander A."/>
            <person name="An P."/>
            <person name="Anderson E."/>
            <person name="Anderson S."/>
            <person name="Arachi H."/>
            <person name="Azer M."/>
            <person name="Bachantsang P."/>
            <person name="Barry A."/>
            <person name="Bayul T."/>
            <person name="Berlin A."/>
            <person name="Bessette D."/>
            <person name="Bloom T."/>
            <person name="Bloom T."/>
            <person name="Boguslavskiy L."/>
            <person name="Bonnet C."/>
            <person name="Boukhgalter B."/>
            <person name="Bourzgui I."/>
            <person name="Brown A."/>
            <person name="Cahill P."/>
            <person name="Channer S."/>
            <person name="Cheshatsang Y."/>
            <person name="Chuda L."/>
            <person name="Citroen M."/>
            <person name="Collymore A."/>
            <person name="Cooke P."/>
            <person name="Costello M."/>
            <person name="D'Aco K."/>
            <person name="Daza R."/>
            <person name="De Haan G."/>
            <person name="DeGray S."/>
            <person name="DeMaso C."/>
            <person name="Dhargay N."/>
            <person name="Dooley K."/>
            <person name="Dooley E."/>
            <person name="Doricent M."/>
            <person name="Dorje P."/>
            <person name="Dorjee K."/>
            <person name="Dupes A."/>
            <person name="Elong R."/>
            <person name="Falk J."/>
            <person name="Farina A."/>
            <person name="Faro S."/>
            <person name="Ferguson D."/>
            <person name="Fisher S."/>
            <person name="Foley C.D."/>
            <person name="Franke A."/>
            <person name="Friedrich D."/>
            <person name="Gadbois L."/>
            <person name="Gearin G."/>
            <person name="Gearin C.R."/>
            <person name="Giannoukos G."/>
            <person name="Goode T."/>
            <person name="Graham J."/>
            <person name="Grandbois E."/>
            <person name="Grewal S."/>
            <person name="Gyaltsen K."/>
            <person name="Hafez N."/>
            <person name="Hagos B."/>
            <person name="Hall J."/>
            <person name="Henson C."/>
            <person name="Hollinger A."/>
            <person name="Honan T."/>
            <person name="Huard M.D."/>
            <person name="Hughes L."/>
            <person name="Hurhula B."/>
            <person name="Husby M.E."/>
            <person name="Kamat A."/>
            <person name="Kanga B."/>
            <person name="Kashin S."/>
            <person name="Khazanovich D."/>
            <person name="Kisner P."/>
            <person name="Lance K."/>
            <person name="Lara M."/>
            <person name="Lee W."/>
            <person name="Lennon N."/>
            <person name="Letendre F."/>
            <person name="LeVine R."/>
            <person name="Lipovsky A."/>
            <person name="Liu X."/>
            <person name="Liu J."/>
            <person name="Liu S."/>
            <person name="Lokyitsang T."/>
            <person name="Lokyitsang Y."/>
            <person name="Lubonja R."/>
            <person name="Lui A."/>
            <person name="MacDonald P."/>
            <person name="Magnisalis V."/>
            <person name="Maru K."/>
            <person name="Matthews C."/>
            <person name="McCusker W."/>
            <person name="McDonough S."/>
            <person name="Mehta T."/>
            <person name="Meldrim J."/>
            <person name="Meneus L."/>
            <person name="Mihai O."/>
            <person name="Mihalev A."/>
            <person name="Mihova T."/>
            <person name="Mittelman R."/>
            <person name="Mlenga V."/>
            <person name="Montmayeur A."/>
            <person name="Mulrain L."/>
            <person name="Navidi A."/>
            <person name="Naylor J."/>
            <person name="Negash T."/>
            <person name="Nguyen T."/>
            <person name="Nguyen N."/>
            <person name="Nicol R."/>
            <person name="Norbu C."/>
            <person name="Norbu N."/>
            <person name="Novod N."/>
            <person name="O'Neill B."/>
            <person name="Osman S."/>
            <person name="Markiewicz E."/>
            <person name="Oyono O.L."/>
            <person name="Patti C."/>
            <person name="Phunkhang P."/>
            <person name="Pierre F."/>
            <person name="Priest M."/>
            <person name="Raghuraman S."/>
            <person name="Rege F."/>
            <person name="Reyes R."/>
            <person name="Rise C."/>
            <person name="Rogov P."/>
            <person name="Ross K."/>
            <person name="Ryan E."/>
            <person name="Settipalli S."/>
            <person name="Shea T."/>
            <person name="Sherpa N."/>
            <person name="Shi L."/>
            <person name="Shih D."/>
            <person name="Sparrow T."/>
            <person name="Spaulding J."/>
            <person name="Stalker J."/>
            <person name="Stange-Thomann N."/>
            <person name="Stavropoulos S."/>
            <person name="Stone C."/>
            <person name="Strader C."/>
            <person name="Tesfaye S."/>
            <person name="Thomson T."/>
            <person name="Thoulutsang Y."/>
            <person name="Thoulutsang D."/>
            <person name="Topham K."/>
            <person name="Topping I."/>
            <person name="Tsamla T."/>
            <person name="Vassiliev H."/>
            <person name="Vo A."/>
            <person name="Wangchuk T."/>
            <person name="Wangdi T."/>
            <person name="Weiand M."/>
            <person name="Wilkinson J."/>
            <person name="Wilson A."/>
            <person name="Yadav S."/>
            <person name="Young G."/>
            <person name="Yu Q."/>
            <person name="Zembek L."/>
            <person name="Zhong D."/>
            <person name="Zimmer A."/>
            <person name="Zwirko Z."/>
            <person name="Jaffe D.B."/>
            <person name="Alvarez P."/>
            <person name="Brockman W."/>
            <person name="Butler J."/>
            <person name="Chin C."/>
            <person name="Gnerre S."/>
            <person name="MacCallum I."/>
            <person name="Graves J.A."/>
            <person name="Ponting C.P."/>
            <person name="Breen M."/>
            <person name="Samollow P.B."/>
            <person name="Lander E.S."/>
            <person name="Lindblad-Toh K."/>
        </authorList>
    </citation>
    <scope>NUCLEOTIDE SEQUENCE [LARGE SCALE GENOMIC DNA]</scope>
</reference>
<dbReference type="OMA" id="WGGKMST"/>
<keyword evidence="7" id="KW-1185">Reference proteome</keyword>
<dbReference type="KEGG" id="mdo:100617731"/>
<dbReference type="STRING" id="13616.ENSMODP00000058410"/>
<evidence type="ECO:0000256" key="4">
    <source>
        <dbReference type="SAM" id="MobiDB-lite"/>
    </source>
</evidence>
<dbReference type="FunCoup" id="A0A5F8HFY1">
    <property type="interactions" value="25"/>
</dbReference>
<feature type="region of interest" description="Disordered" evidence="4">
    <location>
        <begin position="10"/>
        <end position="32"/>
    </location>
</feature>
<keyword evidence="2" id="KW-0576">Peroxisome</keyword>
<dbReference type="Pfam" id="PF05648">
    <property type="entry name" value="PEX11"/>
    <property type="match status" value="1"/>
</dbReference>
<keyword evidence="1 5" id="KW-0472">Membrane</keyword>
<dbReference type="Proteomes" id="UP000002280">
    <property type="component" value="Chromosome 3"/>
</dbReference>
<dbReference type="InParanoid" id="A0A5F8HFY1"/>
<accession>A0A5F8HFY1</accession>
<reference evidence="6" key="3">
    <citation type="submission" date="2025-09" db="UniProtKB">
        <authorList>
            <consortium name="Ensembl"/>
        </authorList>
    </citation>
    <scope>IDENTIFICATION</scope>
</reference>
<protein>
    <submittedName>
        <fullName evidence="6">Peroxisomal biosis factor 11 gamma</fullName>
    </submittedName>
</protein>
<keyword evidence="5" id="KW-0812">Transmembrane</keyword>
<dbReference type="AlphaFoldDB" id="A0A5F8HFY1"/>
<dbReference type="GO" id="GO:0016559">
    <property type="term" value="P:peroxisome fission"/>
    <property type="evidence" value="ECO:0000318"/>
    <property type="project" value="GO_Central"/>
</dbReference>
<evidence type="ECO:0000313" key="6">
    <source>
        <dbReference type="Ensembl" id="ENSMODP00000058410.1"/>
    </source>
</evidence>
<dbReference type="Bgee" id="ENSMODG00000015117">
    <property type="expression patterns" value="Expressed in blood and 18 other cell types or tissues"/>
</dbReference>
<dbReference type="GeneTree" id="ENSGT00390000000427"/>
<evidence type="ECO:0000256" key="2">
    <source>
        <dbReference type="ARBA" id="ARBA00023140"/>
    </source>
</evidence>
<dbReference type="Ensembl" id="ENSMODT00000063601.1">
    <property type="protein sequence ID" value="ENSMODP00000058410.1"/>
    <property type="gene ID" value="ENSMODG00000015117.4"/>
</dbReference>
<dbReference type="PANTHER" id="PTHR20990">
    <property type="entry name" value="PEROXISOMAL BIOGENESIS FACTOR 11"/>
    <property type="match status" value="1"/>
</dbReference>
<name>A0A5F8HFY1_MONDO</name>
<evidence type="ECO:0000256" key="3">
    <source>
        <dbReference type="ARBA" id="ARBA00046271"/>
    </source>
</evidence>
<dbReference type="GO" id="GO:0044375">
    <property type="term" value="P:regulation of peroxisome size"/>
    <property type="evidence" value="ECO:0007669"/>
    <property type="project" value="Ensembl"/>
</dbReference>
<dbReference type="GO" id="GO:0032991">
    <property type="term" value="C:protein-containing complex"/>
    <property type="evidence" value="ECO:0007669"/>
    <property type="project" value="Ensembl"/>
</dbReference>
<dbReference type="InterPro" id="IPR008733">
    <property type="entry name" value="PEX11"/>
</dbReference>
<sequence length="307" mass="34224">MEIETLRRLQREAQVSAEQENDEGRGLINGRQAPPLFPPASTLCFPSPTARPSLGVMTQTPTIPEVLPWRRSCGLVSALESYRGRDRLIRTLSYGCQLIGGLLAEQSSVKSEVGKRLLLISSQLSHCRTILRLFDDLAMLAYSKQYGLGAKEEDAIIRWLSVVSNLADQLYYPCEHVAWAADAKIIHISSTRWWILSTALWGLSLLLGIGRSLKIMLNLRRKLRNPEGKSSKSFRREKKMIETQVKSEILSLLSNLADLANAIHWLPPGFLWAGQFPPWLVGLMGTVSSLISVYQASGPHSEKSDDS</sequence>
<dbReference type="GO" id="GO:0005778">
    <property type="term" value="C:peroxisomal membrane"/>
    <property type="evidence" value="ECO:0000318"/>
    <property type="project" value="GO_Central"/>
</dbReference>
<dbReference type="GeneID" id="100617731"/>
<feature type="transmembrane region" description="Helical" evidence="5">
    <location>
        <begin position="193"/>
        <end position="213"/>
    </location>
</feature>
<dbReference type="PANTHER" id="PTHR20990:SF1">
    <property type="entry name" value="PEROXISOMAL MEMBRANE PROTEIN 11C"/>
    <property type="match status" value="1"/>
</dbReference>
<evidence type="ECO:0000256" key="1">
    <source>
        <dbReference type="ARBA" id="ARBA00023136"/>
    </source>
</evidence>